<comment type="caution">
    <text evidence="1">The sequence shown here is derived from an EMBL/GenBank/DDBJ whole genome shotgun (WGS) entry which is preliminary data.</text>
</comment>
<keyword evidence="2" id="KW-1185">Reference proteome</keyword>
<dbReference type="Gene3D" id="3.80.10.10">
    <property type="entry name" value="Ribonuclease Inhibitor"/>
    <property type="match status" value="1"/>
</dbReference>
<sequence length="939" mass="107156">MADQSQKVRSGQHLPNDVLLLIIELFHYDRRTLSSLLTVNWFFFHETSKILLSNPFTMWNIILRMGKSRDEDIMVLLLTSIVERFAVPSPDNPQPFTHSDVLEEYGLQWVRSPLYPLLEERLAAEADGKEPKPLPKLMMDYSLFFTTLFTSEWKVKWFTFIVPKLKYMDEEKNHAAHMAKISAPGYISEDKNSSLYNPSDSPFRRMDQFVMDSVLLIFIRYNLENVIRCTLDCDRSALFIPMAKKMSRLKYLLLDSSSGTLTPLQFSDTLAFIRKSQTEFPNKEPLGFSMTYLFTRTFGYDGVPRAWWDDRLAVESTVPLQPLLLTLCETINRPKCIIVESLQRFYERSGKINLDRLEILRQYGNQPHTQDHHQVAAFLKRCPELRELTMPVISPFLFSTLLDSKSPKPIVGSSSKELTIPRQINKLEKLHLSLTQTYVAGLYALNDAMDVFGSTIIYLRVENYGQLVGVDSPYLEGEASIQLKHLPQVKSIGGWNAPCLRKVDLSLSSLVEVDLGGFEGCPLLQDLSLKLSDNAPSVAFRVLPGQDPGNDIPGQLTDTVKPLLQVFPKWNLPWLRNLSLWGMAAVRFNYDSLCSMGRLENLVLSSAHISPSALRQIPGQAHHIDPYFGRAPEEGPWRPLDTGLDIYGRGPWIRNWTLPSLQTMHLEGPGANVFCFEWLLGCPSLTSLVLGTGDNIRRIPLNTVSAESYSIDPSQQKQTGVDERLESMGLGPNCHHESSPKEDVSVAYLDSKMTFLSVRGSWYIRPDDWIALLVTCMPRVQVIHLTNYESSRGISPYETLESIMCAEEVKKIVFADFVEENSKRPNLMGDTFTDGRRRIKSREELCAKDLRLQHMNTNIELAKTNREKLGLVEILESERSKYMKMAITLHEHGKRLFVRKGDLLAPTDCKAAAIPEEETDRFCQMSEFSWNRFQWPKSE</sequence>
<accession>A0A9P6FSH0</accession>
<proteinExistence type="predicted"/>
<evidence type="ECO:0000313" key="2">
    <source>
        <dbReference type="Proteomes" id="UP000780801"/>
    </source>
</evidence>
<dbReference type="InterPro" id="IPR032675">
    <property type="entry name" value="LRR_dom_sf"/>
</dbReference>
<gene>
    <name evidence="1" type="ORF">BGW38_002356</name>
</gene>
<dbReference type="EMBL" id="JAABOA010001818">
    <property type="protein sequence ID" value="KAF9580837.1"/>
    <property type="molecule type" value="Genomic_DNA"/>
</dbReference>
<dbReference type="SUPFAM" id="SSF52047">
    <property type="entry name" value="RNI-like"/>
    <property type="match status" value="1"/>
</dbReference>
<organism evidence="1 2">
    <name type="scientific">Lunasporangiospora selenospora</name>
    <dbReference type="NCBI Taxonomy" id="979761"/>
    <lineage>
        <taxon>Eukaryota</taxon>
        <taxon>Fungi</taxon>
        <taxon>Fungi incertae sedis</taxon>
        <taxon>Mucoromycota</taxon>
        <taxon>Mortierellomycotina</taxon>
        <taxon>Mortierellomycetes</taxon>
        <taxon>Mortierellales</taxon>
        <taxon>Mortierellaceae</taxon>
        <taxon>Lunasporangiospora</taxon>
    </lineage>
</organism>
<protein>
    <submittedName>
        <fullName evidence="1">Uncharacterized protein</fullName>
    </submittedName>
</protein>
<name>A0A9P6FSH0_9FUNG</name>
<evidence type="ECO:0000313" key="1">
    <source>
        <dbReference type="EMBL" id="KAF9580837.1"/>
    </source>
</evidence>
<dbReference type="OrthoDB" id="2330886at2759"/>
<dbReference type="Proteomes" id="UP000780801">
    <property type="component" value="Unassembled WGS sequence"/>
</dbReference>
<dbReference type="AlphaFoldDB" id="A0A9P6FSH0"/>
<reference evidence="1" key="1">
    <citation type="journal article" date="2020" name="Fungal Divers.">
        <title>Resolving the Mortierellaceae phylogeny through synthesis of multi-gene phylogenetics and phylogenomics.</title>
        <authorList>
            <person name="Vandepol N."/>
            <person name="Liber J."/>
            <person name="Desiro A."/>
            <person name="Na H."/>
            <person name="Kennedy M."/>
            <person name="Barry K."/>
            <person name="Grigoriev I.V."/>
            <person name="Miller A.N."/>
            <person name="O'Donnell K."/>
            <person name="Stajich J.E."/>
            <person name="Bonito G."/>
        </authorList>
    </citation>
    <scope>NUCLEOTIDE SEQUENCE</scope>
    <source>
        <strain evidence="1">KOD1015</strain>
    </source>
</reference>